<dbReference type="Gene3D" id="3.40.50.2300">
    <property type="match status" value="1"/>
</dbReference>
<evidence type="ECO:0000313" key="11">
    <source>
        <dbReference type="Proteomes" id="UP001303946"/>
    </source>
</evidence>
<dbReference type="CDD" id="cd00383">
    <property type="entry name" value="trans_reg_C"/>
    <property type="match status" value="1"/>
</dbReference>
<proteinExistence type="predicted"/>
<feature type="DNA-binding region" description="OmpR/PhoB-type" evidence="7">
    <location>
        <begin position="134"/>
        <end position="234"/>
    </location>
</feature>
<reference evidence="10 11" key="1">
    <citation type="submission" date="2023-10" db="EMBL/GenBank/DDBJ databases">
        <title>Bacteria for the degradation of biodegradable plastic PBAT(Polybutylene adipate terephthalate).</title>
        <authorList>
            <person name="Weon H.-Y."/>
            <person name="Yeon J."/>
        </authorList>
    </citation>
    <scope>NUCLEOTIDE SEQUENCE [LARGE SCALE GENOMIC DNA]</scope>
    <source>
        <strain evidence="10 11">SBD 7-3</strain>
    </source>
</reference>
<dbReference type="InterPro" id="IPR001789">
    <property type="entry name" value="Sig_transdc_resp-reg_receiver"/>
</dbReference>
<evidence type="ECO:0000259" key="8">
    <source>
        <dbReference type="PROSITE" id="PS50110"/>
    </source>
</evidence>
<dbReference type="InterPro" id="IPR016032">
    <property type="entry name" value="Sig_transdc_resp-reg_C-effctor"/>
</dbReference>
<feature type="domain" description="Response regulatory" evidence="8">
    <location>
        <begin position="4"/>
        <end position="118"/>
    </location>
</feature>
<protein>
    <submittedName>
        <fullName evidence="10">Response regulator transcription factor</fullName>
    </submittedName>
</protein>
<dbReference type="InterPro" id="IPR036388">
    <property type="entry name" value="WH-like_DNA-bd_sf"/>
</dbReference>
<dbReference type="SMART" id="SM00448">
    <property type="entry name" value="REC"/>
    <property type="match status" value="1"/>
</dbReference>
<evidence type="ECO:0000259" key="9">
    <source>
        <dbReference type="PROSITE" id="PS51755"/>
    </source>
</evidence>
<evidence type="ECO:0000256" key="6">
    <source>
        <dbReference type="PROSITE-ProRule" id="PRU00169"/>
    </source>
</evidence>
<keyword evidence="4 7" id="KW-0238">DNA-binding</keyword>
<dbReference type="Proteomes" id="UP001303946">
    <property type="component" value="Chromosome"/>
</dbReference>
<dbReference type="InterPro" id="IPR001867">
    <property type="entry name" value="OmpR/PhoB-type_DNA-bd"/>
</dbReference>
<dbReference type="Gene3D" id="6.10.250.690">
    <property type="match status" value="1"/>
</dbReference>
<dbReference type="PANTHER" id="PTHR48111">
    <property type="entry name" value="REGULATOR OF RPOS"/>
    <property type="match status" value="1"/>
</dbReference>
<evidence type="ECO:0000256" key="5">
    <source>
        <dbReference type="ARBA" id="ARBA00023163"/>
    </source>
</evidence>
<keyword evidence="11" id="KW-1185">Reference proteome</keyword>
<dbReference type="Gene3D" id="1.10.10.10">
    <property type="entry name" value="Winged helix-like DNA-binding domain superfamily/Winged helix DNA-binding domain"/>
    <property type="match status" value="1"/>
</dbReference>
<evidence type="ECO:0000256" key="7">
    <source>
        <dbReference type="PROSITE-ProRule" id="PRU01091"/>
    </source>
</evidence>
<keyword evidence="5" id="KW-0804">Transcription</keyword>
<dbReference type="InterPro" id="IPR011006">
    <property type="entry name" value="CheY-like_superfamily"/>
</dbReference>
<gene>
    <name evidence="10" type="ORF">RXV79_26510</name>
</gene>
<keyword evidence="3" id="KW-0805">Transcription regulation</keyword>
<evidence type="ECO:0000256" key="1">
    <source>
        <dbReference type="ARBA" id="ARBA00022553"/>
    </source>
</evidence>
<dbReference type="SUPFAM" id="SSF46894">
    <property type="entry name" value="C-terminal effector domain of the bipartite response regulators"/>
    <property type="match status" value="1"/>
</dbReference>
<dbReference type="SUPFAM" id="SSF52172">
    <property type="entry name" value="CheY-like"/>
    <property type="match status" value="1"/>
</dbReference>
<dbReference type="EMBL" id="CP136336">
    <property type="protein sequence ID" value="WOB08439.1"/>
    <property type="molecule type" value="Genomic_DNA"/>
</dbReference>
<accession>A0ABZ0CTZ4</accession>
<dbReference type="PROSITE" id="PS50110">
    <property type="entry name" value="RESPONSE_REGULATORY"/>
    <property type="match status" value="1"/>
</dbReference>
<sequence length="237" mass="26021">MPATILVAEDQTDIRELIAMSLRSAGYEVQAVADGPSALASQAEVASDLLILDLMMPGLDGLEVCKALRARGRTTPILMLTAKATELDRVLGLELGADDYLTKPFSLAELLARVKALLRRADLQRAAQQGQAGQTGWVRNGELEILPAKRRVLLRGAEVECTTLEFDLLLYFASHPGHVYSRSQLLNAVWGYSHDGYEHTVTTHINRLRAKLEADPMRPQFILTVRGAGYKMRDAPG</sequence>
<dbReference type="PANTHER" id="PTHR48111:SF4">
    <property type="entry name" value="DNA-BINDING DUAL TRANSCRIPTIONAL REGULATOR OMPR"/>
    <property type="match status" value="1"/>
</dbReference>
<dbReference type="InterPro" id="IPR039420">
    <property type="entry name" value="WalR-like"/>
</dbReference>
<evidence type="ECO:0000313" key="10">
    <source>
        <dbReference type="EMBL" id="WOB08439.1"/>
    </source>
</evidence>
<dbReference type="Pfam" id="PF00072">
    <property type="entry name" value="Response_reg"/>
    <property type="match status" value="1"/>
</dbReference>
<dbReference type="RefSeq" id="WP_316701198.1">
    <property type="nucleotide sequence ID" value="NZ_CP136336.1"/>
</dbReference>
<evidence type="ECO:0000256" key="2">
    <source>
        <dbReference type="ARBA" id="ARBA00023012"/>
    </source>
</evidence>
<dbReference type="SMART" id="SM00862">
    <property type="entry name" value="Trans_reg_C"/>
    <property type="match status" value="1"/>
</dbReference>
<evidence type="ECO:0000256" key="3">
    <source>
        <dbReference type="ARBA" id="ARBA00023015"/>
    </source>
</evidence>
<dbReference type="Pfam" id="PF00486">
    <property type="entry name" value="Trans_reg_C"/>
    <property type="match status" value="1"/>
</dbReference>
<evidence type="ECO:0000256" key="4">
    <source>
        <dbReference type="ARBA" id="ARBA00023125"/>
    </source>
</evidence>
<feature type="modified residue" description="4-aspartylphosphate" evidence="6">
    <location>
        <position position="53"/>
    </location>
</feature>
<organism evidence="10 11">
    <name type="scientific">Piscinibacter gummiphilus</name>
    <dbReference type="NCBI Taxonomy" id="946333"/>
    <lineage>
        <taxon>Bacteria</taxon>
        <taxon>Pseudomonadati</taxon>
        <taxon>Pseudomonadota</taxon>
        <taxon>Betaproteobacteria</taxon>
        <taxon>Burkholderiales</taxon>
        <taxon>Sphaerotilaceae</taxon>
        <taxon>Piscinibacter</taxon>
    </lineage>
</organism>
<name>A0ABZ0CTZ4_9BURK</name>
<feature type="domain" description="OmpR/PhoB-type" evidence="9">
    <location>
        <begin position="134"/>
        <end position="234"/>
    </location>
</feature>
<dbReference type="PROSITE" id="PS51755">
    <property type="entry name" value="OMPR_PHOB"/>
    <property type="match status" value="1"/>
</dbReference>
<keyword evidence="1 6" id="KW-0597">Phosphoprotein</keyword>
<keyword evidence="2" id="KW-0902">Two-component regulatory system</keyword>